<gene>
    <name evidence="1" type="ORF">M3202_11555</name>
</gene>
<dbReference type="Pfam" id="PF07070">
    <property type="entry name" value="Spo0M"/>
    <property type="match status" value="1"/>
</dbReference>
<dbReference type="PANTHER" id="PTHR40053">
    <property type="entry name" value="SPORULATION-CONTROL PROTEIN SPO0M"/>
    <property type="match status" value="1"/>
</dbReference>
<dbReference type="PANTHER" id="PTHR40053:SF1">
    <property type="entry name" value="SPORULATION-CONTROL PROTEIN SPO0M"/>
    <property type="match status" value="1"/>
</dbReference>
<sequence length="230" mass="26467">MFEKLLSSFGVGSAKVNTVLLEERIERGKEMKGEVHIFGGKTDQKISKIYIHIDSEFHKDEDDTTEFRDITEPILEIEITDELTVKANEEKVVPFTVYLPYYLPVTFGDQKVTIQTEVDISLLNHPIDHHDVTVTDQTIENVLSYIEGLGFSHTAKSGLCRHRRTAETNPTHCLQTFQLVNQDGVKVHFVGNEEDLHIYVYDKGLVHHCPVYRNKELGEQMEKLRELLEK</sequence>
<name>A0A9X2DPI7_9BACI</name>
<evidence type="ECO:0000313" key="1">
    <source>
        <dbReference type="EMBL" id="MCM3714714.1"/>
    </source>
</evidence>
<dbReference type="Proteomes" id="UP001139179">
    <property type="component" value="Unassembled WGS sequence"/>
</dbReference>
<accession>A0A9X2DPI7</accession>
<dbReference type="RefSeq" id="WP_251223482.1">
    <property type="nucleotide sequence ID" value="NZ_JAMBOL010000009.1"/>
</dbReference>
<evidence type="ECO:0000313" key="2">
    <source>
        <dbReference type="Proteomes" id="UP001139179"/>
    </source>
</evidence>
<organism evidence="1 2">
    <name type="scientific">Halalkalibacter oceani</name>
    <dbReference type="NCBI Taxonomy" id="1653776"/>
    <lineage>
        <taxon>Bacteria</taxon>
        <taxon>Bacillati</taxon>
        <taxon>Bacillota</taxon>
        <taxon>Bacilli</taxon>
        <taxon>Bacillales</taxon>
        <taxon>Bacillaceae</taxon>
        <taxon>Halalkalibacter</taxon>
    </lineage>
</organism>
<keyword evidence="2" id="KW-1185">Reference proteome</keyword>
<comment type="caution">
    <text evidence="1">The sequence shown here is derived from an EMBL/GenBank/DDBJ whole genome shotgun (WGS) entry which is preliminary data.</text>
</comment>
<protein>
    <submittedName>
        <fullName evidence="1">Sporulation protein</fullName>
    </submittedName>
</protein>
<reference evidence="1" key="1">
    <citation type="submission" date="2022-05" db="EMBL/GenBank/DDBJ databases">
        <title>Comparative Genomics of Spacecraft Associated Microbes.</title>
        <authorList>
            <person name="Tran M.T."/>
            <person name="Wright A."/>
            <person name="Seuylemezian A."/>
            <person name="Eisen J."/>
            <person name="Coil D."/>
        </authorList>
    </citation>
    <scope>NUCLEOTIDE SEQUENCE</scope>
    <source>
        <strain evidence="1">214.1.1</strain>
    </source>
</reference>
<dbReference type="AlphaFoldDB" id="A0A9X2DPI7"/>
<proteinExistence type="predicted"/>
<dbReference type="InterPro" id="IPR009776">
    <property type="entry name" value="Spore_0_M"/>
</dbReference>
<dbReference type="EMBL" id="JAMBOL010000009">
    <property type="protein sequence ID" value="MCM3714714.1"/>
    <property type="molecule type" value="Genomic_DNA"/>
</dbReference>